<evidence type="ECO:0000313" key="9">
    <source>
        <dbReference type="EMBL" id="KAJ5596094.1"/>
    </source>
</evidence>
<keyword evidence="2" id="KW-0723">Serine/threonine-protein kinase</keyword>
<reference evidence="9 10" key="1">
    <citation type="journal article" date="2023" name="IMA Fungus">
        <title>Comparative genomic study of the Penicillium genus elucidates a diverse pangenome and 15 lateral gene transfer events.</title>
        <authorList>
            <person name="Petersen C."/>
            <person name="Sorensen T."/>
            <person name="Nielsen M.R."/>
            <person name="Sondergaard T.E."/>
            <person name="Sorensen J.L."/>
            <person name="Fitzpatrick D.A."/>
            <person name="Frisvad J.C."/>
            <person name="Nielsen K.L."/>
        </authorList>
    </citation>
    <scope>NUCLEOTIDE SEQUENCE [LARGE SCALE GENOMIC DNA]</scope>
    <source>
        <strain evidence="9 10">IBT 29057</strain>
    </source>
</reference>
<evidence type="ECO:0000256" key="4">
    <source>
        <dbReference type="ARBA" id="ARBA00022741"/>
    </source>
</evidence>
<evidence type="ECO:0000256" key="2">
    <source>
        <dbReference type="ARBA" id="ARBA00022527"/>
    </source>
</evidence>
<evidence type="ECO:0000256" key="6">
    <source>
        <dbReference type="ARBA" id="ARBA00022840"/>
    </source>
</evidence>
<dbReference type="GO" id="GO:0004674">
    <property type="term" value="F:protein serine/threonine kinase activity"/>
    <property type="evidence" value="ECO:0007669"/>
    <property type="project" value="UniProtKB-KW"/>
</dbReference>
<comment type="catalytic activity">
    <reaction evidence="8">
        <text>L-seryl-[protein] + ATP = O-phospho-L-seryl-[protein] + ADP + H(+)</text>
        <dbReference type="Rhea" id="RHEA:17989"/>
        <dbReference type="Rhea" id="RHEA-COMP:9863"/>
        <dbReference type="Rhea" id="RHEA-COMP:11604"/>
        <dbReference type="ChEBI" id="CHEBI:15378"/>
        <dbReference type="ChEBI" id="CHEBI:29999"/>
        <dbReference type="ChEBI" id="CHEBI:30616"/>
        <dbReference type="ChEBI" id="CHEBI:83421"/>
        <dbReference type="ChEBI" id="CHEBI:456216"/>
        <dbReference type="EC" id="2.7.11.1"/>
    </reaction>
</comment>
<dbReference type="PANTHER" id="PTHR47634">
    <property type="entry name" value="PROTEIN KINASE DOMAIN-CONTAINING PROTEIN-RELATED"/>
    <property type="match status" value="1"/>
</dbReference>
<comment type="caution">
    <text evidence="9">The sequence shown here is derived from an EMBL/GenBank/DDBJ whole genome shotgun (WGS) entry which is preliminary data.</text>
</comment>
<gene>
    <name evidence="9" type="ORF">N7450_002552</name>
</gene>
<evidence type="ECO:0000256" key="7">
    <source>
        <dbReference type="ARBA" id="ARBA00047899"/>
    </source>
</evidence>
<dbReference type="PANTHER" id="PTHR47634:SF9">
    <property type="entry name" value="PROTEIN KINASE DOMAIN-CONTAINING PROTEIN-RELATED"/>
    <property type="match status" value="1"/>
</dbReference>
<keyword evidence="3" id="KW-0808">Transferase</keyword>
<proteinExistence type="predicted"/>
<evidence type="ECO:0000313" key="10">
    <source>
        <dbReference type="Proteomes" id="UP001216150"/>
    </source>
</evidence>
<accession>A0AAD6GZI3</accession>
<dbReference type="GO" id="GO:0005524">
    <property type="term" value="F:ATP binding"/>
    <property type="evidence" value="ECO:0007669"/>
    <property type="project" value="UniProtKB-KW"/>
</dbReference>
<evidence type="ECO:0000256" key="5">
    <source>
        <dbReference type="ARBA" id="ARBA00022777"/>
    </source>
</evidence>
<dbReference type="GO" id="GO:0000245">
    <property type="term" value="P:spliceosomal complex assembly"/>
    <property type="evidence" value="ECO:0007669"/>
    <property type="project" value="TreeGrafter"/>
</dbReference>
<keyword evidence="6" id="KW-0067">ATP-binding</keyword>
<evidence type="ECO:0000256" key="3">
    <source>
        <dbReference type="ARBA" id="ARBA00022679"/>
    </source>
</evidence>
<dbReference type="Proteomes" id="UP001216150">
    <property type="component" value="Unassembled WGS sequence"/>
</dbReference>
<dbReference type="SUPFAM" id="SSF56112">
    <property type="entry name" value="Protein kinase-like (PK-like)"/>
    <property type="match status" value="1"/>
</dbReference>
<dbReference type="AlphaFoldDB" id="A0AAD6GZI3"/>
<sequence>MFGDKLRNQYHIVDKFGYGGYSTVWLARDTCSESYIAAKVGIADVASDETTILQALAQNNGSTYKHPGHDVIPFPTDEFDISGPNGTHQCYSMPPAKCDLRNVSFATSFLLKSLVLCHITLHHQQPGAPNFSFTQKLRFHSLLIFGVLQLLSEKSLA</sequence>
<evidence type="ECO:0000256" key="8">
    <source>
        <dbReference type="ARBA" id="ARBA00048679"/>
    </source>
</evidence>
<dbReference type="Gene3D" id="3.30.200.20">
    <property type="entry name" value="Phosphorylase Kinase, domain 1"/>
    <property type="match status" value="1"/>
</dbReference>
<dbReference type="Gene3D" id="1.10.510.10">
    <property type="entry name" value="Transferase(Phosphotransferase) domain 1"/>
    <property type="match status" value="1"/>
</dbReference>
<organism evidence="9 10">
    <name type="scientific">Penicillium hetheringtonii</name>
    <dbReference type="NCBI Taxonomy" id="911720"/>
    <lineage>
        <taxon>Eukaryota</taxon>
        <taxon>Fungi</taxon>
        <taxon>Dikarya</taxon>
        <taxon>Ascomycota</taxon>
        <taxon>Pezizomycotina</taxon>
        <taxon>Eurotiomycetes</taxon>
        <taxon>Eurotiomycetidae</taxon>
        <taxon>Eurotiales</taxon>
        <taxon>Aspergillaceae</taxon>
        <taxon>Penicillium</taxon>
    </lineage>
</organism>
<dbReference type="GO" id="GO:0005634">
    <property type="term" value="C:nucleus"/>
    <property type="evidence" value="ECO:0007669"/>
    <property type="project" value="TreeGrafter"/>
</dbReference>
<comment type="catalytic activity">
    <reaction evidence="7">
        <text>L-threonyl-[protein] + ATP = O-phospho-L-threonyl-[protein] + ADP + H(+)</text>
        <dbReference type="Rhea" id="RHEA:46608"/>
        <dbReference type="Rhea" id="RHEA-COMP:11060"/>
        <dbReference type="Rhea" id="RHEA-COMP:11605"/>
        <dbReference type="ChEBI" id="CHEBI:15378"/>
        <dbReference type="ChEBI" id="CHEBI:30013"/>
        <dbReference type="ChEBI" id="CHEBI:30616"/>
        <dbReference type="ChEBI" id="CHEBI:61977"/>
        <dbReference type="ChEBI" id="CHEBI:456216"/>
        <dbReference type="EC" id="2.7.11.1"/>
    </reaction>
</comment>
<dbReference type="InterPro" id="IPR011009">
    <property type="entry name" value="Kinase-like_dom_sf"/>
</dbReference>
<keyword evidence="4" id="KW-0547">Nucleotide-binding</keyword>
<protein>
    <recommendedName>
        <fullName evidence="1">non-specific serine/threonine protein kinase</fullName>
        <ecNumber evidence="1">2.7.11.1</ecNumber>
    </recommendedName>
</protein>
<dbReference type="GO" id="GO:0050684">
    <property type="term" value="P:regulation of mRNA processing"/>
    <property type="evidence" value="ECO:0007669"/>
    <property type="project" value="TreeGrafter"/>
</dbReference>
<keyword evidence="5" id="KW-0418">Kinase</keyword>
<keyword evidence="10" id="KW-1185">Reference proteome</keyword>
<dbReference type="EC" id="2.7.11.1" evidence="1"/>
<dbReference type="InterPro" id="IPR051334">
    <property type="entry name" value="SRPK"/>
</dbReference>
<dbReference type="EMBL" id="JAQJAC010000002">
    <property type="protein sequence ID" value="KAJ5596094.1"/>
    <property type="molecule type" value="Genomic_DNA"/>
</dbReference>
<evidence type="ECO:0000256" key="1">
    <source>
        <dbReference type="ARBA" id="ARBA00012513"/>
    </source>
</evidence>
<dbReference type="GO" id="GO:0005737">
    <property type="term" value="C:cytoplasm"/>
    <property type="evidence" value="ECO:0007669"/>
    <property type="project" value="TreeGrafter"/>
</dbReference>
<name>A0AAD6GZI3_9EURO</name>